<name>R7T4K5_CAPTE</name>
<evidence type="ECO:0000313" key="14">
    <source>
        <dbReference type="EMBL" id="ELT87746.1"/>
    </source>
</evidence>
<dbReference type="GO" id="GO:0000978">
    <property type="term" value="F:RNA polymerase II cis-regulatory region sequence-specific DNA binding"/>
    <property type="evidence" value="ECO:0007669"/>
    <property type="project" value="TreeGrafter"/>
</dbReference>
<evidence type="ECO:0000256" key="10">
    <source>
        <dbReference type="ARBA" id="ARBA00070367"/>
    </source>
</evidence>
<keyword evidence="3" id="KW-0805">Transcription regulation</keyword>
<dbReference type="InterPro" id="IPR009057">
    <property type="entry name" value="Homeodomain-like_sf"/>
</dbReference>
<evidence type="ECO:0000256" key="8">
    <source>
        <dbReference type="ARBA" id="ARBA00023306"/>
    </source>
</evidence>
<evidence type="ECO:0000259" key="12">
    <source>
        <dbReference type="PROSITE" id="PS50090"/>
    </source>
</evidence>
<evidence type="ECO:0000256" key="4">
    <source>
        <dbReference type="ARBA" id="ARBA00023125"/>
    </source>
</evidence>
<dbReference type="Gene3D" id="1.10.10.60">
    <property type="entry name" value="Homeodomain-like"/>
    <property type="match status" value="2"/>
</dbReference>
<dbReference type="InterPro" id="IPR017930">
    <property type="entry name" value="Myb_dom"/>
</dbReference>
<evidence type="ECO:0000256" key="7">
    <source>
        <dbReference type="ARBA" id="ARBA00023242"/>
    </source>
</evidence>
<dbReference type="InterPro" id="IPR001005">
    <property type="entry name" value="SANT/Myb"/>
</dbReference>
<dbReference type="GO" id="GO:0005634">
    <property type="term" value="C:nucleus"/>
    <property type="evidence" value="ECO:0007669"/>
    <property type="project" value="UniProtKB-SubCell"/>
</dbReference>
<dbReference type="InterPro" id="IPR046775">
    <property type="entry name" value="DMTF1_N"/>
</dbReference>
<keyword evidence="4" id="KW-0238">DNA-binding</keyword>
<dbReference type="HOGENOM" id="CLU_605883_0_0_1"/>
<accession>R7T4K5</accession>
<dbReference type="OMA" id="MCERIWS"/>
<dbReference type="PROSITE" id="PS51294">
    <property type="entry name" value="HTH_MYB"/>
    <property type="match status" value="1"/>
</dbReference>
<evidence type="ECO:0000256" key="2">
    <source>
        <dbReference type="ARBA" id="ARBA00022737"/>
    </source>
</evidence>
<dbReference type="PROSITE" id="PS50090">
    <property type="entry name" value="MYB_LIKE"/>
    <property type="match status" value="2"/>
</dbReference>
<feature type="compositionally biased region" description="Basic residues" evidence="11">
    <location>
        <begin position="136"/>
        <end position="147"/>
    </location>
</feature>
<dbReference type="CDD" id="cd00167">
    <property type="entry name" value="SANT"/>
    <property type="match status" value="2"/>
</dbReference>
<keyword evidence="16" id="KW-1185">Reference proteome</keyword>
<dbReference type="PANTHER" id="PTHR46380">
    <property type="entry name" value="CYCLIN-D-BINDING MYB-LIKE TRANSCRIPTION FACTOR 1"/>
    <property type="match status" value="1"/>
</dbReference>
<keyword evidence="2" id="KW-0677">Repeat</keyword>
<comment type="similarity">
    <text evidence="9">Belongs to the DMTF1 family.</text>
</comment>
<dbReference type="SMART" id="SM00717">
    <property type="entry name" value="SANT"/>
    <property type="match status" value="4"/>
</dbReference>
<evidence type="ECO:0000259" key="13">
    <source>
        <dbReference type="PROSITE" id="PS51294"/>
    </source>
</evidence>
<keyword evidence="5" id="KW-0010">Activator</keyword>
<reference evidence="15" key="3">
    <citation type="submission" date="2015-06" db="UniProtKB">
        <authorList>
            <consortium name="EnsemblMetazoa"/>
        </authorList>
    </citation>
    <scope>IDENTIFICATION</scope>
</reference>
<dbReference type="SUPFAM" id="SSF46689">
    <property type="entry name" value="Homeodomain-like"/>
    <property type="match status" value="2"/>
</dbReference>
<protein>
    <recommendedName>
        <fullName evidence="10">Cyclin-D-binding Myb-like transcription factor 1</fullName>
    </recommendedName>
</protein>
<dbReference type="PANTHER" id="PTHR46380:SF2">
    <property type="entry name" value="CYCLIN-D-BINDING MYB-LIKE TRANSCRIPTION FACTOR 1"/>
    <property type="match status" value="1"/>
</dbReference>
<dbReference type="Pfam" id="PF00249">
    <property type="entry name" value="Myb_DNA-binding"/>
    <property type="match status" value="2"/>
</dbReference>
<dbReference type="FunFam" id="1.10.10.60:FF:000139">
    <property type="entry name" value="cyclin-D-binding Myb-like transcription factor 1 isoform X2"/>
    <property type="match status" value="1"/>
</dbReference>
<feature type="domain" description="Myb-like" evidence="12">
    <location>
        <begin position="298"/>
        <end position="359"/>
    </location>
</feature>
<comment type="subcellular location">
    <subcellularLocation>
        <location evidence="1">Nucleus</location>
    </subcellularLocation>
</comment>
<feature type="region of interest" description="Disordered" evidence="11">
    <location>
        <begin position="130"/>
        <end position="159"/>
    </location>
</feature>
<dbReference type="Proteomes" id="UP000014760">
    <property type="component" value="Unassembled WGS sequence"/>
</dbReference>
<evidence type="ECO:0000313" key="15">
    <source>
        <dbReference type="EnsemblMetazoa" id="CapteP181021"/>
    </source>
</evidence>
<evidence type="ECO:0000313" key="16">
    <source>
        <dbReference type="Proteomes" id="UP000014760"/>
    </source>
</evidence>
<dbReference type="InterPro" id="IPR051651">
    <property type="entry name" value="DMTF1_DNA-bind_reg"/>
</dbReference>
<dbReference type="OrthoDB" id="39591at2759"/>
<evidence type="ECO:0000256" key="1">
    <source>
        <dbReference type="ARBA" id="ARBA00004123"/>
    </source>
</evidence>
<dbReference type="EnsemblMetazoa" id="CapteT181021">
    <property type="protein sequence ID" value="CapteP181021"/>
    <property type="gene ID" value="CapteG181021"/>
</dbReference>
<dbReference type="STRING" id="283909.R7T4K5"/>
<organism evidence="14">
    <name type="scientific">Capitella teleta</name>
    <name type="common">Polychaete worm</name>
    <dbReference type="NCBI Taxonomy" id="283909"/>
    <lineage>
        <taxon>Eukaryota</taxon>
        <taxon>Metazoa</taxon>
        <taxon>Spiralia</taxon>
        <taxon>Lophotrochozoa</taxon>
        <taxon>Annelida</taxon>
        <taxon>Polychaeta</taxon>
        <taxon>Sedentaria</taxon>
        <taxon>Scolecida</taxon>
        <taxon>Capitellidae</taxon>
        <taxon>Capitella</taxon>
    </lineage>
</organism>
<feature type="domain" description="Myb-like" evidence="12">
    <location>
        <begin position="369"/>
        <end position="418"/>
    </location>
</feature>
<dbReference type="GO" id="GO:0000981">
    <property type="term" value="F:DNA-binding transcription factor activity, RNA polymerase II-specific"/>
    <property type="evidence" value="ECO:0007669"/>
    <property type="project" value="TreeGrafter"/>
</dbReference>
<dbReference type="FunFam" id="1.10.10.60:FF:000114">
    <property type="entry name" value="cyclin-D-binding Myb-like transcription factor 1 isoform X1"/>
    <property type="match status" value="1"/>
</dbReference>
<reference evidence="14 16" key="2">
    <citation type="journal article" date="2013" name="Nature">
        <title>Insights into bilaterian evolution from three spiralian genomes.</title>
        <authorList>
            <person name="Simakov O."/>
            <person name="Marletaz F."/>
            <person name="Cho S.J."/>
            <person name="Edsinger-Gonzales E."/>
            <person name="Havlak P."/>
            <person name="Hellsten U."/>
            <person name="Kuo D.H."/>
            <person name="Larsson T."/>
            <person name="Lv J."/>
            <person name="Arendt D."/>
            <person name="Savage R."/>
            <person name="Osoegawa K."/>
            <person name="de Jong P."/>
            <person name="Grimwood J."/>
            <person name="Chapman J.A."/>
            <person name="Shapiro H."/>
            <person name="Aerts A."/>
            <person name="Otillar R.P."/>
            <person name="Terry A.Y."/>
            <person name="Boore J.L."/>
            <person name="Grigoriev I.V."/>
            <person name="Lindberg D.R."/>
            <person name="Seaver E.C."/>
            <person name="Weisblat D.A."/>
            <person name="Putnam N.H."/>
            <person name="Rokhsar D.S."/>
        </authorList>
    </citation>
    <scope>NUCLEOTIDE SEQUENCE</scope>
    <source>
        <strain evidence="14 16">I ESC-2004</strain>
    </source>
</reference>
<dbReference type="AlphaFoldDB" id="R7T4K5"/>
<dbReference type="EMBL" id="KB312171">
    <property type="protein sequence ID" value="ELT87746.1"/>
    <property type="molecule type" value="Genomic_DNA"/>
</dbReference>
<keyword evidence="7" id="KW-0539">Nucleus</keyword>
<proteinExistence type="inferred from homology"/>
<evidence type="ECO:0000256" key="11">
    <source>
        <dbReference type="SAM" id="MobiDB-lite"/>
    </source>
</evidence>
<evidence type="ECO:0000256" key="6">
    <source>
        <dbReference type="ARBA" id="ARBA00023163"/>
    </source>
</evidence>
<keyword evidence="6" id="KW-0804">Transcription</keyword>
<sequence>MSCVKLDDMECDSAELNSLAAPSLQTEDNSEEEEEEEGGRVEFHDHAYIDTGLVAEGSDLMAIQPIVLVSSDGGLLTPSEATLASNSQLGDECMHRVVLVPSSSLVEGASETVATDDNSVVQIKMEPPAFTETTKKAARTTQKQRKPGPKDNVWQQPASNVSQSWFTTKDDKMALQVKGHQWKQGQWSHEEVDLLKTNIAHYCQKRHIEDPASVIFNMSKDERKDFYRTVARGLERPLFSVYRRVVRMYDRKNHLGKYTPEEIKALKELRLKHGSDWATIGTFLGRSASSVKDRCRLMKDCNAGKWLPEEEVRLTQAVYDLSGAPPGDEVTQGLSWALVAERVATRSEKQCRTKWLNYLNWKQKGGVEWTRQDDLTLIRKLSELAVTDDTQVDWAVMAHELQSARSPQWLRGKWWTIKRHVDGYQLMSLPGEQGGLCAHIHSLCDAQKSWMR</sequence>
<evidence type="ECO:0000256" key="9">
    <source>
        <dbReference type="ARBA" id="ARBA00061386"/>
    </source>
</evidence>
<feature type="domain" description="HTH myb-type" evidence="13">
    <location>
        <begin position="298"/>
        <end position="363"/>
    </location>
</feature>
<feature type="region of interest" description="Disordered" evidence="11">
    <location>
        <begin position="15"/>
        <end position="40"/>
    </location>
</feature>
<evidence type="ECO:0000256" key="5">
    <source>
        <dbReference type="ARBA" id="ARBA00023159"/>
    </source>
</evidence>
<gene>
    <name evidence="14" type="ORF">CAPTEDRAFT_181021</name>
</gene>
<keyword evidence="8" id="KW-0131">Cell cycle</keyword>
<reference evidence="16" key="1">
    <citation type="submission" date="2012-12" db="EMBL/GenBank/DDBJ databases">
        <authorList>
            <person name="Hellsten U."/>
            <person name="Grimwood J."/>
            <person name="Chapman J.A."/>
            <person name="Shapiro H."/>
            <person name="Aerts A."/>
            <person name="Otillar R.P."/>
            <person name="Terry A.Y."/>
            <person name="Boore J.L."/>
            <person name="Simakov O."/>
            <person name="Marletaz F."/>
            <person name="Cho S.-J."/>
            <person name="Edsinger-Gonzales E."/>
            <person name="Havlak P."/>
            <person name="Kuo D.-H."/>
            <person name="Larsson T."/>
            <person name="Lv J."/>
            <person name="Arendt D."/>
            <person name="Savage R."/>
            <person name="Osoegawa K."/>
            <person name="de Jong P."/>
            <person name="Lindberg D.R."/>
            <person name="Seaver E.C."/>
            <person name="Weisblat D.A."/>
            <person name="Putnam N.H."/>
            <person name="Grigoriev I.V."/>
            <person name="Rokhsar D.S."/>
        </authorList>
    </citation>
    <scope>NUCLEOTIDE SEQUENCE</scope>
    <source>
        <strain evidence="16">I ESC-2004</strain>
    </source>
</reference>
<dbReference type="Pfam" id="PF20588">
    <property type="entry name" value="DMTF1_N"/>
    <property type="match status" value="1"/>
</dbReference>
<dbReference type="EMBL" id="AMQN01003577">
    <property type="status" value="NOT_ANNOTATED_CDS"/>
    <property type="molecule type" value="Genomic_DNA"/>
</dbReference>
<feature type="compositionally biased region" description="Acidic residues" evidence="11">
    <location>
        <begin position="28"/>
        <end position="37"/>
    </location>
</feature>
<evidence type="ECO:0000256" key="3">
    <source>
        <dbReference type="ARBA" id="ARBA00023015"/>
    </source>
</evidence>